<dbReference type="SUPFAM" id="SSF69318">
    <property type="entry name" value="Integrin alpha N-terminal domain"/>
    <property type="match status" value="2"/>
</dbReference>
<evidence type="ECO:0000313" key="2">
    <source>
        <dbReference type="EMBL" id="UXP33234.1"/>
    </source>
</evidence>
<dbReference type="Proteomes" id="UP001065174">
    <property type="component" value="Chromosome"/>
</dbReference>
<dbReference type="PANTHER" id="PTHR44103">
    <property type="entry name" value="PROPROTEIN CONVERTASE P"/>
    <property type="match status" value="1"/>
</dbReference>
<name>A0ABY6CRU5_9BACT</name>
<dbReference type="InterPro" id="IPR028994">
    <property type="entry name" value="Integrin_alpha_N"/>
</dbReference>
<keyword evidence="3" id="KW-1185">Reference proteome</keyword>
<protein>
    <submittedName>
        <fullName evidence="2">T9SS type A sorting domain-containing protein</fullName>
    </submittedName>
</protein>
<dbReference type="Pfam" id="PF13517">
    <property type="entry name" value="FG-GAP_3"/>
    <property type="match status" value="2"/>
</dbReference>
<dbReference type="Gene3D" id="2.130.10.130">
    <property type="entry name" value="Integrin alpha, N-terminal"/>
    <property type="match status" value="2"/>
</dbReference>
<reference evidence="2" key="1">
    <citation type="submission" date="2022-09" db="EMBL/GenBank/DDBJ databases">
        <title>Comparative genomics and taxonomic characterization of three novel marine species of genus Reichenbachiella exhibiting antioxidant and polysaccharide degradation activities.</title>
        <authorList>
            <person name="Muhammad N."/>
            <person name="Lee Y.-J."/>
            <person name="Ko J."/>
            <person name="Kim S.-G."/>
        </authorList>
    </citation>
    <scope>NUCLEOTIDE SEQUENCE</scope>
    <source>
        <strain evidence="2">BKB1-1</strain>
    </source>
</reference>
<keyword evidence="1" id="KW-0732">Signal</keyword>
<accession>A0ABY6CRU5</accession>
<proteinExistence type="predicted"/>
<gene>
    <name evidence="2" type="ORF">N6H18_04630</name>
</gene>
<evidence type="ECO:0000313" key="3">
    <source>
        <dbReference type="Proteomes" id="UP001065174"/>
    </source>
</evidence>
<evidence type="ECO:0000256" key="1">
    <source>
        <dbReference type="ARBA" id="ARBA00022729"/>
    </source>
</evidence>
<dbReference type="InterPro" id="IPR013517">
    <property type="entry name" value="FG-GAP"/>
</dbReference>
<dbReference type="RefSeq" id="WP_262310663.1">
    <property type="nucleotide sequence ID" value="NZ_CP106679.1"/>
</dbReference>
<sequence>MNSILKIVIFLVLLTPIREAYSQISLRPSHTKILHENHVLIHPLAGGINSAQYHEIDLDQDDDMDLVLFDRTSDKLTCFENSGGKYIYNPAFENLFPEGLQNWVVLKDYDCDGQNDLFTSSQVGIKVYRNSTSNDGLTWELVADPLLTNLSSNPVNIFLNATDIPSIEDLDGDGDLDILVFEFTTGVSIIHHQNLSIEETGHCDLIYTKASDNYGDIHVCNCGDVVFGEDCSAGKRVLHVGAKALLSMDPNQDGVMDIVISEEDCNDLSFLPNTGSLNSPLFESFTTKFPLNTSSIDFTTFPVAYYLDVTMDGMKDILVSSNVRSNTAKTIDFQSSSMLFETHENGSFNVSTPFLQDEMIDVGEWAYPAIVDVDGDQRDDLIIGNRGRLLDGKFVSTLTYYHTQSDGSLTLESSDLFNFSSLEHTDIKPQFVDINQDGKQDLVFTSIDPNVRNKIHYVLNSSQSKSLLFDPNQLVEIDLSYNSGDDVWLYDMDDDGHLDALIGRTYGDLDYFRNHGDFTFELEEGNILTSENTSPGNLSITIEDVDEDQKDDLIVTDRSGRLSIYPDFPANRSISNQELFDFSSNGTFTTSRFGRYSKPAFGKLGTTSLVVGSIQGGIWLYESSKAEKKKLNLTVYPNPSGIDKKVRFLANQSATLYLLTASGHLVLKDIDITGNEALELDLSFLRSGLYIAYIRKGSKVSSKKIVLN</sequence>
<organism evidence="2 3">
    <name type="scientific">Reichenbachiella agarivorans</name>
    <dbReference type="NCBI Taxonomy" id="2979464"/>
    <lineage>
        <taxon>Bacteria</taxon>
        <taxon>Pseudomonadati</taxon>
        <taxon>Bacteroidota</taxon>
        <taxon>Cytophagia</taxon>
        <taxon>Cytophagales</taxon>
        <taxon>Reichenbachiellaceae</taxon>
        <taxon>Reichenbachiella</taxon>
    </lineage>
</organism>
<dbReference type="InterPro" id="IPR026444">
    <property type="entry name" value="Secre_tail"/>
</dbReference>
<dbReference type="PANTHER" id="PTHR44103:SF1">
    <property type="entry name" value="PROPROTEIN CONVERTASE P"/>
    <property type="match status" value="1"/>
</dbReference>
<dbReference type="EMBL" id="CP106679">
    <property type="protein sequence ID" value="UXP33234.1"/>
    <property type="molecule type" value="Genomic_DNA"/>
</dbReference>
<dbReference type="NCBIfam" id="TIGR04183">
    <property type="entry name" value="Por_Secre_tail"/>
    <property type="match status" value="1"/>
</dbReference>